<feature type="domain" description="DNA helicase Pif1-like DEAD-box helicase" evidence="3">
    <location>
        <begin position="1214"/>
        <end position="1419"/>
    </location>
</feature>
<dbReference type="GO" id="GO:0006281">
    <property type="term" value="P:DNA repair"/>
    <property type="evidence" value="ECO:0007669"/>
    <property type="project" value="UniProtKB-KW"/>
</dbReference>
<keyword evidence="1" id="KW-0347">Helicase</keyword>
<dbReference type="EC" id="5.6.2.3" evidence="1"/>
<dbReference type="PANTHER" id="PTHR10492">
    <property type="match status" value="1"/>
</dbReference>
<keyword evidence="1" id="KW-0234">DNA repair</keyword>
<feature type="domain" description="DNA helicase Pif1-like 2B" evidence="5">
    <location>
        <begin position="1512"/>
        <end position="1557"/>
    </location>
</feature>
<evidence type="ECO:0000259" key="5">
    <source>
        <dbReference type="Pfam" id="PF21530"/>
    </source>
</evidence>
<reference evidence="6" key="3">
    <citation type="submission" date="2022-06" db="UniProtKB">
        <authorList>
            <consortium name="EnsemblPlants"/>
        </authorList>
    </citation>
    <scope>IDENTIFICATION</scope>
</reference>
<feature type="region of interest" description="Disordered" evidence="2">
    <location>
        <begin position="127"/>
        <end position="150"/>
    </location>
</feature>
<dbReference type="InterPro" id="IPR049163">
    <property type="entry name" value="Pif1-like_2B_dom"/>
</dbReference>
<dbReference type="Proteomes" id="UP000015106">
    <property type="component" value="Chromosome 4"/>
</dbReference>
<dbReference type="GO" id="GO:0006310">
    <property type="term" value="P:DNA recombination"/>
    <property type="evidence" value="ECO:0007669"/>
    <property type="project" value="UniProtKB-KW"/>
</dbReference>
<dbReference type="GO" id="GO:0005524">
    <property type="term" value="F:ATP binding"/>
    <property type="evidence" value="ECO:0007669"/>
    <property type="project" value="UniProtKB-KW"/>
</dbReference>
<feature type="domain" description="Helitron helicase-like" evidence="4">
    <location>
        <begin position="589"/>
        <end position="772"/>
    </location>
</feature>
<dbReference type="InterPro" id="IPR027417">
    <property type="entry name" value="P-loop_NTPase"/>
</dbReference>
<organism evidence="6 7">
    <name type="scientific">Triticum urartu</name>
    <name type="common">Red wild einkorn</name>
    <name type="synonym">Crithodium urartu</name>
    <dbReference type="NCBI Taxonomy" id="4572"/>
    <lineage>
        <taxon>Eukaryota</taxon>
        <taxon>Viridiplantae</taxon>
        <taxon>Streptophyta</taxon>
        <taxon>Embryophyta</taxon>
        <taxon>Tracheophyta</taxon>
        <taxon>Spermatophyta</taxon>
        <taxon>Magnoliopsida</taxon>
        <taxon>Liliopsida</taxon>
        <taxon>Poales</taxon>
        <taxon>Poaceae</taxon>
        <taxon>BOP clade</taxon>
        <taxon>Pooideae</taxon>
        <taxon>Triticodae</taxon>
        <taxon>Triticeae</taxon>
        <taxon>Triticinae</taxon>
        <taxon>Triticum</taxon>
    </lineage>
</organism>
<dbReference type="PANTHER" id="PTHR10492:SF94">
    <property type="entry name" value="ATP-DEPENDENT DNA HELICASE"/>
    <property type="match status" value="1"/>
</dbReference>
<evidence type="ECO:0000313" key="6">
    <source>
        <dbReference type="EnsemblPlants" id="TuG1812G0400002857.01.T02"/>
    </source>
</evidence>
<protein>
    <recommendedName>
        <fullName evidence="1">ATP-dependent DNA helicase</fullName>
        <ecNumber evidence="1">5.6.2.3</ecNumber>
    </recommendedName>
</protein>
<evidence type="ECO:0000256" key="1">
    <source>
        <dbReference type="RuleBase" id="RU363044"/>
    </source>
</evidence>
<dbReference type="GO" id="GO:0043139">
    <property type="term" value="F:5'-3' DNA helicase activity"/>
    <property type="evidence" value="ECO:0007669"/>
    <property type="project" value="UniProtKB-EC"/>
</dbReference>
<evidence type="ECO:0000313" key="7">
    <source>
        <dbReference type="Proteomes" id="UP000015106"/>
    </source>
</evidence>
<keyword evidence="1" id="KW-0547">Nucleotide-binding</keyword>
<keyword evidence="1" id="KW-0067">ATP-binding</keyword>
<dbReference type="Pfam" id="PF05970">
    <property type="entry name" value="PIF1"/>
    <property type="match status" value="1"/>
</dbReference>
<sequence>MEGRVPFRDITNVHPTTSPKRNYSVVGEQNDPLVETRNATQMNSSQRKRYRDRDRYLQMTPYQREAYLQRNREYKRMRRECSASCSNTQPAPQQKNTRANKNICMTGKEVVASSNYEKHDSVFTQLGSSSKGKQVADVGGSGTSRPKAGTRFTISPSGIYLSSISSEDQAAKYELKNVRQRKRHRCVNMHSELSHDQEETHVQEICGHNKRQRPEKESCSTARDRGRETNNLHEDLIYVPQDSFPAIHEYLANTEDSIEYDDVNDESLMYNRPCLDFESYQEPKHVTKCIQADPYDHIYHKLPRGYHFLERVPNCRHCNAKRFQYETPTFCCMNGKVKIVTPVVPDELRQLYTSQDPNAKYFQDHIRYFNSHFSFTSLGVILDQRFCNRRSGVYTFRAQGQIYHRIDQLVPKEDGPKHLQLYFYDTDADLQQRFLHSPNLDQTLIRKLVNILSSNPYAQIFRNLGSIPNLDEYNIELNTNIALDQRVYNAPTTSQVAAIWVEGNNPRSYFDRSIMVYGKSDKPQYIKAYHGCYDPLSYPLFFPNGEVGWNLNLPKVAPHGKRKRNDQADALSEEGVEKSSGSCVSPREYYCYKLQIRDGEFNVLLFGKRLTQQYIVDMYIKIESIRLAFYLQQSTQVLIRADLYQGLVDSVVAGETRACMTGKRIVLPPKFIGGPRDMRRRYLDAMALVQRFGKPDLFITMTCNPQWEEITRELEPGQSPQDRPDLVARVFKAKLEDLKDLLFKRKLFGEVVAHVHVIEFQKRGLPHAHFLIILKSTCKITNPDQYDEIISAEIPDKDKYPVLHALVIKHMMHGPCGVLNSKNTCMENGSCRYHYPRTFSETTLQGKDSYPIYRRRDDGCRVRIRGAVLDNRWVVPYSPSLLMRYNCHINVEVCSSIKAVKYLFKYIYKGHDRASFVIESRGDNVFIDEIREYRDARFISPPEAIWRIYSFNLSEMSPPVLQLQVHLPNMHLVHYEDSDNLDSVLRRESSSKTMLSEYFRMNSVDIFARNFLYKEFPEYFVWDSSCKNWRRRKQKRIQIGRLVSAHPAEGERYYLRILLNHVRGAKSFEDLRTVDGVIFSTFREAAQRRGLIEDDRSISDCLSEAAAFQMPSALRRLFATILVFCEVTNVRELWDKHFEAMGDDFRRENVNAEVIDQMVLKDLRSLLYSMGKDIKNFDLPCLLDDNDLESLDWRELYDEMFIEVEQEHLDLYNKLNNEQRLAFDEIMTHVLHQKSMVFFIDGPGGTGKTYLYKALLAKVRSMGRIAIATATSGIAASIMPGGRTAHSRFKIPINIQDDSMCNFSKQSGTAELLTRSSLIIWDEVAMTKRQAVEALDRSLRDITGCGSPFGGKVVVFGGDFRQVLPVVRHGTRAQITDATLKKSYLWQDIKHIKLWRNMRALFDPWFSDFLLRIGNGKEESIGQEYVRLPEEIVIGYTDLKASVSKLIDDIFPLMDKNGNSPSYISARAILSTKNEYVDELNDMLIDRFPGEEKVYYSFDSVVDDPHNHYQPEFLNSLTPNGLPPHILRLKINCPVILIRNLDPSNGLCNGTRLIIKAFQENAIDAEIIGGQYAGKRVFLPRIPLYPSEDDVLPFKFKRKQFPIRLSFAMTINKAQGQTIPNVGIYLPEPVFSHGQLYVALSRGISRQTTRVLAKPNKDIDPSGKSTKNIVYRDVLV</sequence>
<comment type="cofactor">
    <cofactor evidence="1">
        <name>Mg(2+)</name>
        <dbReference type="ChEBI" id="CHEBI:18420"/>
    </cofactor>
</comment>
<keyword evidence="7" id="KW-1185">Reference proteome</keyword>
<dbReference type="EnsemblPlants" id="TuG1812G0400002857.01.T02">
    <property type="protein sequence ID" value="TuG1812G0400002857.01.T02"/>
    <property type="gene ID" value="TuG1812G0400002857.01"/>
</dbReference>
<proteinExistence type="inferred from homology"/>
<feature type="region of interest" description="Disordered" evidence="2">
    <location>
        <begin position="1"/>
        <end position="23"/>
    </location>
</feature>
<dbReference type="GO" id="GO:0000723">
    <property type="term" value="P:telomere maintenance"/>
    <property type="evidence" value="ECO:0007669"/>
    <property type="project" value="InterPro"/>
</dbReference>
<evidence type="ECO:0000259" key="4">
    <source>
        <dbReference type="Pfam" id="PF14214"/>
    </source>
</evidence>
<evidence type="ECO:0000259" key="3">
    <source>
        <dbReference type="Pfam" id="PF05970"/>
    </source>
</evidence>
<evidence type="ECO:0000256" key="2">
    <source>
        <dbReference type="SAM" id="MobiDB-lite"/>
    </source>
</evidence>
<reference evidence="6" key="2">
    <citation type="submission" date="2018-03" db="EMBL/GenBank/DDBJ databases">
        <title>The Triticum urartu genome reveals the dynamic nature of wheat genome evolution.</title>
        <authorList>
            <person name="Ling H."/>
            <person name="Ma B."/>
            <person name="Shi X."/>
            <person name="Liu H."/>
            <person name="Dong L."/>
            <person name="Sun H."/>
            <person name="Cao Y."/>
            <person name="Gao Q."/>
            <person name="Zheng S."/>
            <person name="Li Y."/>
            <person name="Yu Y."/>
            <person name="Du H."/>
            <person name="Qi M."/>
            <person name="Li Y."/>
            <person name="Yu H."/>
            <person name="Cui Y."/>
            <person name="Wang N."/>
            <person name="Chen C."/>
            <person name="Wu H."/>
            <person name="Zhao Y."/>
            <person name="Zhang J."/>
            <person name="Li Y."/>
            <person name="Zhou W."/>
            <person name="Zhang B."/>
            <person name="Hu W."/>
            <person name="Eijk M."/>
            <person name="Tang J."/>
            <person name="Witsenboer H."/>
            <person name="Zhao S."/>
            <person name="Li Z."/>
            <person name="Zhang A."/>
            <person name="Wang D."/>
            <person name="Liang C."/>
        </authorList>
    </citation>
    <scope>NUCLEOTIDE SEQUENCE [LARGE SCALE GENOMIC DNA]</scope>
    <source>
        <strain evidence="6">cv. G1812</strain>
    </source>
</reference>
<comment type="similarity">
    <text evidence="1">Belongs to the helicase family.</text>
</comment>
<dbReference type="SUPFAM" id="SSF52540">
    <property type="entry name" value="P-loop containing nucleoside triphosphate hydrolases"/>
    <property type="match status" value="2"/>
</dbReference>
<keyword evidence="1" id="KW-0233">DNA recombination</keyword>
<name>A0A8R7Q706_TRIUA</name>
<dbReference type="Gene3D" id="3.40.50.300">
    <property type="entry name" value="P-loop containing nucleotide triphosphate hydrolases"/>
    <property type="match status" value="1"/>
</dbReference>
<keyword evidence="1" id="KW-0227">DNA damage</keyword>
<dbReference type="InterPro" id="IPR010285">
    <property type="entry name" value="DNA_helicase_pif1-like_DEAD"/>
</dbReference>
<reference evidence="7" key="1">
    <citation type="journal article" date="2013" name="Nature">
        <title>Draft genome of the wheat A-genome progenitor Triticum urartu.</title>
        <authorList>
            <person name="Ling H.Q."/>
            <person name="Zhao S."/>
            <person name="Liu D."/>
            <person name="Wang J."/>
            <person name="Sun H."/>
            <person name="Zhang C."/>
            <person name="Fan H."/>
            <person name="Li D."/>
            <person name="Dong L."/>
            <person name="Tao Y."/>
            <person name="Gao C."/>
            <person name="Wu H."/>
            <person name="Li Y."/>
            <person name="Cui Y."/>
            <person name="Guo X."/>
            <person name="Zheng S."/>
            <person name="Wang B."/>
            <person name="Yu K."/>
            <person name="Liang Q."/>
            <person name="Yang W."/>
            <person name="Lou X."/>
            <person name="Chen J."/>
            <person name="Feng M."/>
            <person name="Jian J."/>
            <person name="Zhang X."/>
            <person name="Luo G."/>
            <person name="Jiang Y."/>
            <person name="Liu J."/>
            <person name="Wang Z."/>
            <person name="Sha Y."/>
            <person name="Zhang B."/>
            <person name="Wu H."/>
            <person name="Tang D."/>
            <person name="Shen Q."/>
            <person name="Xue P."/>
            <person name="Zou S."/>
            <person name="Wang X."/>
            <person name="Liu X."/>
            <person name="Wang F."/>
            <person name="Yang Y."/>
            <person name="An X."/>
            <person name="Dong Z."/>
            <person name="Zhang K."/>
            <person name="Zhang X."/>
            <person name="Luo M.C."/>
            <person name="Dvorak J."/>
            <person name="Tong Y."/>
            <person name="Wang J."/>
            <person name="Yang H."/>
            <person name="Li Z."/>
            <person name="Wang D."/>
            <person name="Zhang A."/>
            <person name="Wang J."/>
        </authorList>
    </citation>
    <scope>NUCLEOTIDE SEQUENCE</scope>
    <source>
        <strain evidence="7">cv. G1812</strain>
    </source>
</reference>
<dbReference type="InterPro" id="IPR025476">
    <property type="entry name" value="Helitron_helicase-like"/>
</dbReference>
<dbReference type="GO" id="GO:0016787">
    <property type="term" value="F:hydrolase activity"/>
    <property type="evidence" value="ECO:0007669"/>
    <property type="project" value="UniProtKB-KW"/>
</dbReference>
<dbReference type="Pfam" id="PF14214">
    <property type="entry name" value="Helitron_like_N"/>
    <property type="match status" value="1"/>
</dbReference>
<dbReference type="Pfam" id="PF21530">
    <property type="entry name" value="Pif1_2B_dom"/>
    <property type="match status" value="1"/>
</dbReference>
<dbReference type="FunFam" id="3.40.50.300:FF:002884">
    <property type="entry name" value="ATP-dependent DNA helicase"/>
    <property type="match status" value="1"/>
</dbReference>
<accession>A0A8R7Q706</accession>
<dbReference type="CDD" id="cd18809">
    <property type="entry name" value="SF1_C_RecD"/>
    <property type="match status" value="1"/>
</dbReference>
<keyword evidence="1" id="KW-0378">Hydrolase</keyword>
<comment type="catalytic activity">
    <reaction evidence="1">
        <text>ATP + H2O = ADP + phosphate + H(+)</text>
        <dbReference type="Rhea" id="RHEA:13065"/>
        <dbReference type="ChEBI" id="CHEBI:15377"/>
        <dbReference type="ChEBI" id="CHEBI:15378"/>
        <dbReference type="ChEBI" id="CHEBI:30616"/>
        <dbReference type="ChEBI" id="CHEBI:43474"/>
        <dbReference type="ChEBI" id="CHEBI:456216"/>
        <dbReference type="EC" id="5.6.2.3"/>
    </reaction>
</comment>
<dbReference type="Gramene" id="TuG1812G0400002857.01.T02">
    <property type="protein sequence ID" value="TuG1812G0400002857.01.T02"/>
    <property type="gene ID" value="TuG1812G0400002857.01"/>
</dbReference>